<dbReference type="Pfam" id="PF04977">
    <property type="entry name" value="DivIC"/>
    <property type="match status" value="1"/>
</dbReference>
<sequence>MREALVVRDNRLNRQPSGRGRSTKRTRTTSGASPVAAPLAASTKGAATKGAASGRPAPRKPRIDITARAIITLVVVAVVAFSFANSLRVWYLQSGDLATAQAQIEERTARVAELKGELARWDDPAYVKAQARARLGWVMPGDIGYRVVDADGRVLSGSTEIEGVGNANRSELEAQWWDRVASSIKHADAPPPAGR</sequence>
<keyword evidence="4" id="KW-1185">Reference proteome</keyword>
<protein>
    <submittedName>
        <fullName evidence="3">Septum formation initiator family protein</fullName>
    </submittedName>
</protein>
<keyword evidence="2" id="KW-0812">Transmembrane</keyword>
<dbReference type="Proteomes" id="UP000501058">
    <property type="component" value="Chromosome"/>
</dbReference>
<dbReference type="AlphaFoldDB" id="A0A6G7Y458"/>
<dbReference type="RefSeq" id="WP_166232165.1">
    <property type="nucleotide sequence ID" value="NZ_CP049865.1"/>
</dbReference>
<feature type="compositionally biased region" description="Low complexity" evidence="1">
    <location>
        <begin position="40"/>
        <end position="53"/>
    </location>
</feature>
<evidence type="ECO:0000256" key="2">
    <source>
        <dbReference type="SAM" id="Phobius"/>
    </source>
</evidence>
<keyword evidence="2" id="KW-1133">Transmembrane helix</keyword>
<name>A0A6G7Y458_9ACTN</name>
<reference evidence="3 4" key="1">
    <citation type="submission" date="2020-03" db="EMBL/GenBank/DDBJ databases">
        <title>Propioniciclava sp. nov., isolated from Hydrophilus acuminatus.</title>
        <authorList>
            <person name="Hyun D.-W."/>
            <person name="Bae J.-W."/>
        </authorList>
    </citation>
    <scope>NUCLEOTIDE SEQUENCE [LARGE SCALE GENOMIC DNA]</scope>
    <source>
        <strain evidence="3 4">HDW11</strain>
    </source>
</reference>
<keyword evidence="2" id="KW-0472">Membrane</keyword>
<feature type="transmembrane region" description="Helical" evidence="2">
    <location>
        <begin position="65"/>
        <end position="84"/>
    </location>
</feature>
<proteinExistence type="predicted"/>
<evidence type="ECO:0000313" key="3">
    <source>
        <dbReference type="EMBL" id="QIK71602.1"/>
    </source>
</evidence>
<gene>
    <name evidence="3" type="ORF">G7070_04080</name>
</gene>
<dbReference type="KEGG" id="prv:G7070_04080"/>
<feature type="compositionally biased region" description="Basic and acidic residues" evidence="1">
    <location>
        <begin position="1"/>
        <end position="12"/>
    </location>
</feature>
<evidence type="ECO:0000256" key="1">
    <source>
        <dbReference type="SAM" id="MobiDB-lite"/>
    </source>
</evidence>
<feature type="region of interest" description="Disordered" evidence="1">
    <location>
        <begin position="1"/>
        <end position="59"/>
    </location>
</feature>
<dbReference type="EMBL" id="CP049865">
    <property type="protein sequence ID" value="QIK71602.1"/>
    <property type="molecule type" value="Genomic_DNA"/>
</dbReference>
<evidence type="ECO:0000313" key="4">
    <source>
        <dbReference type="Proteomes" id="UP000501058"/>
    </source>
</evidence>
<dbReference type="InterPro" id="IPR007060">
    <property type="entry name" value="FtsL/DivIC"/>
</dbReference>
<organism evidence="3 4">
    <name type="scientific">Propioniciclava coleopterorum</name>
    <dbReference type="NCBI Taxonomy" id="2714937"/>
    <lineage>
        <taxon>Bacteria</taxon>
        <taxon>Bacillati</taxon>
        <taxon>Actinomycetota</taxon>
        <taxon>Actinomycetes</taxon>
        <taxon>Propionibacteriales</taxon>
        <taxon>Propionibacteriaceae</taxon>
        <taxon>Propioniciclava</taxon>
    </lineage>
</organism>
<accession>A0A6G7Y458</accession>